<evidence type="ECO:0000256" key="2">
    <source>
        <dbReference type="ARBA" id="ARBA00023125"/>
    </source>
</evidence>
<dbReference type="InterPro" id="IPR002104">
    <property type="entry name" value="Integrase_catalytic"/>
</dbReference>
<protein>
    <recommendedName>
        <fullName evidence="4">Tyr recombinase domain-containing protein</fullName>
    </recommendedName>
</protein>
<dbReference type="SUPFAM" id="SSF56349">
    <property type="entry name" value="DNA breaking-rejoining enzymes"/>
    <property type="match status" value="1"/>
</dbReference>
<evidence type="ECO:0000256" key="1">
    <source>
        <dbReference type="ARBA" id="ARBA00022908"/>
    </source>
</evidence>
<dbReference type="RefSeq" id="WP_200235717.1">
    <property type="nucleotide sequence ID" value="NZ_NRRV01000014.1"/>
</dbReference>
<name>A0ABS1CFG3_9GAMM</name>
<organism evidence="5 6">
    <name type="scientific">Thiohalocapsa halophila</name>
    <dbReference type="NCBI Taxonomy" id="69359"/>
    <lineage>
        <taxon>Bacteria</taxon>
        <taxon>Pseudomonadati</taxon>
        <taxon>Pseudomonadota</taxon>
        <taxon>Gammaproteobacteria</taxon>
        <taxon>Chromatiales</taxon>
        <taxon>Chromatiaceae</taxon>
        <taxon>Thiohalocapsa</taxon>
    </lineage>
</organism>
<dbReference type="InterPro" id="IPR011010">
    <property type="entry name" value="DNA_brk_join_enz"/>
</dbReference>
<keyword evidence="6" id="KW-1185">Reference proteome</keyword>
<dbReference type="Proteomes" id="UP000748752">
    <property type="component" value="Unassembled WGS sequence"/>
</dbReference>
<evidence type="ECO:0000313" key="5">
    <source>
        <dbReference type="EMBL" id="MBK1630646.1"/>
    </source>
</evidence>
<dbReference type="CDD" id="cd00796">
    <property type="entry name" value="INT_Rci_Hp1_C"/>
    <property type="match status" value="1"/>
</dbReference>
<keyword evidence="2" id="KW-0238">DNA-binding</keyword>
<evidence type="ECO:0000313" key="6">
    <source>
        <dbReference type="Proteomes" id="UP000748752"/>
    </source>
</evidence>
<accession>A0ABS1CFG3</accession>
<dbReference type="InterPro" id="IPR050090">
    <property type="entry name" value="Tyrosine_recombinase_XerCD"/>
</dbReference>
<keyword evidence="1" id="KW-0229">DNA integration</keyword>
<dbReference type="EMBL" id="NRRV01000014">
    <property type="protein sequence ID" value="MBK1630646.1"/>
    <property type="molecule type" value="Genomic_DNA"/>
</dbReference>
<dbReference type="Gene3D" id="1.10.150.130">
    <property type="match status" value="1"/>
</dbReference>
<evidence type="ECO:0000259" key="4">
    <source>
        <dbReference type="PROSITE" id="PS51898"/>
    </source>
</evidence>
<feature type="domain" description="Tyr recombinase" evidence="4">
    <location>
        <begin position="162"/>
        <end position="333"/>
    </location>
</feature>
<dbReference type="PROSITE" id="PS51898">
    <property type="entry name" value="TYR_RECOMBINASE"/>
    <property type="match status" value="1"/>
</dbReference>
<proteinExistence type="predicted"/>
<dbReference type="InterPro" id="IPR013762">
    <property type="entry name" value="Integrase-like_cat_sf"/>
</dbReference>
<dbReference type="PANTHER" id="PTHR30349">
    <property type="entry name" value="PHAGE INTEGRASE-RELATED"/>
    <property type="match status" value="1"/>
</dbReference>
<comment type="caution">
    <text evidence="5">The sequence shown here is derived from an EMBL/GenBank/DDBJ whole genome shotgun (WGS) entry which is preliminary data.</text>
</comment>
<gene>
    <name evidence="5" type="ORF">CKO31_07790</name>
</gene>
<reference evidence="5 6" key="1">
    <citation type="journal article" date="2020" name="Microorganisms">
        <title>Osmotic Adaptation and Compatible Solute Biosynthesis of Phototrophic Bacteria as Revealed from Genome Analyses.</title>
        <authorList>
            <person name="Imhoff J.F."/>
            <person name="Rahn T."/>
            <person name="Kunzel S."/>
            <person name="Keller A."/>
            <person name="Neulinger S.C."/>
        </authorList>
    </citation>
    <scope>NUCLEOTIDE SEQUENCE [LARGE SCALE GENOMIC DNA]</scope>
    <source>
        <strain evidence="5 6">DSM 6210</strain>
    </source>
</reference>
<dbReference type="Gene3D" id="1.10.443.10">
    <property type="entry name" value="Intergrase catalytic core"/>
    <property type="match status" value="1"/>
</dbReference>
<keyword evidence="3" id="KW-0233">DNA recombination</keyword>
<dbReference type="InterPro" id="IPR010998">
    <property type="entry name" value="Integrase_recombinase_N"/>
</dbReference>
<dbReference type="Pfam" id="PF00589">
    <property type="entry name" value="Phage_integrase"/>
    <property type="match status" value="1"/>
</dbReference>
<evidence type="ECO:0000256" key="3">
    <source>
        <dbReference type="ARBA" id="ARBA00023172"/>
    </source>
</evidence>
<dbReference type="PANTHER" id="PTHR30349:SF94">
    <property type="entry name" value="INTEGRASE_RECOMBINASE HI_1414-RELATED"/>
    <property type="match status" value="1"/>
</dbReference>
<sequence>MPTIRKRGNRYHVQVRKKGQSPLTKSFSKKADALTWAKTVESEMERGVFLDTTQAQQQTVAEVLERYREEILPTLAATALTSDPFRLTTLKEHLGRLSLASLSPAQVSRYRDDRLKLVGPGSVAKELGLLSRVLNAAFKTWGINLPHGNPVSRINMPLSPPGRERRMSDDEQGRLLDALKHTPTMQSLVVFAMETGMRRSEICNMRWGHIQWKFQTLCIPKTKNGNPRTVPLSDKALEVLRSQQGSIGNHEDFPNTFVWGLEPHSVSQAFRRACKRAGIDNLHFHDLRHEATSRFFEKGLNTMEVSAITGHKDLRMLKRYTHIRAEALVGRLSP</sequence>